<reference evidence="3" key="1">
    <citation type="journal article" date="2020" name="Stud. Mycol.">
        <title>101 Dothideomycetes genomes: a test case for predicting lifestyles and emergence of pathogens.</title>
        <authorList>
            <person name="Haridas S."/>
            <person name="Albert R."/>
            <person name="Binder M."/>
            <person name="Bloem J."/>
            <person name="Labutti K."/>
            <person name="Salamov A."/>
            <person name="Andreopoulos B."/>
            <person name="Baker S."/>
            <person name="Barry K."/>
            <person name="Bills G."/>
            <person name="Bluhm B."/>
            <person name="Cannon C."/>
            <person name="Castanera R."/>
            <person name="Culley D."/>
            <person name="Daum C."/>
            <person name="Ezra D."/>
            <person name="Gonzalez J."/>
            <person name="Henrissat B."/>
            <person name="Kuo A."/>
            <person name="Liang C."/>
            <person name="Lipzen A."/>
            <person name="Lutzoni F."/>
            <person name="Magnuson J."/>
            <person name="Mondo S."/>
            <person name="Nolan M."/>
            <person name="Ohm R."/>
            <person name="Pangilinan J."/>
            <person name="Park H.-J."/>
            <person name="Ramirez L."/>
            <person name="Alfaro M."/>
            <person name="Sun H."/>
            <person name="Tritt A."/>
            <person name="Yoshinaga Y."/>
            <person name="Zwiers L.-H."/>
            <person name="Turgeon B."/>
            <person name="Goodwin S."/>
            <person name="Spatafora J."/>
            <person name="Crous P."/>
            <person name="Grigoriev I."/>
        </authorList>
    </citation>
    <scope>NUCLEOTIDE SEQUENCE</scope>
    <source>
        <strain evidence="3">CBS 175.79</strain>
    </source>
</reference>
<evidence type="ECO:0000313" key="3">
    <source>
        <dbReference type="EMBL" id="KAF2017156.1"/>
    </source>
</evidence>
<dbReference type="Proteomes" id="UP000799778">
    <property type="component" value="Unassembled WGS sequence"/>
</dbReference>
<keyword evidence="4" id="KW-1185">Reference proteome</keyword>
<sequence>MSADRHRIACRPTTQSLLWSLCLWTSWAQGTAAVAQGGLIPSAPPIESRPQGLIPSQPPGIIPSQPPPEVIPSQPPPGIIPSQSPPGLIPSQSPPGIIPSQPPPEIIPSQRPPGIIPSQPVPQITSSPPQPSLIPSAPIPSDPIPSQPVPTFLSSGSLPGLIPTAAPSPSGTHVVTTTSASMVSTDNWVRPIPPAETTPGNPNGHHEVSAPNFSKTASCKGCSPLIEVPATGWFDWPSTPIPEHAGSSTTPSPNKATVIAGTSAVIVDQDPSSSGNFIIGGSTTVRAGQTVIVDNTPIAVHTSSGHTAIVVGDSTTLPFVPSPPQVPQSQITEAPLLLPVTVGDKTITANPQSEYIIEGQTLQPGGAPITVDGSTVSLAPSATAIVINGVTSTIAQVYGAVYTTIEYPFLTLNNQVFTANRAGYYVLAPGTTLIPGGSPVTVSGTVVSLEPYGTVAVIQGSQSTLAPVTTIVTLTRGGGFGGGGNGVGATSDGGVPLPFPTGSAANVIRVPTTIDAHGWPEGIFVMFVIALGWLTVWL</sequence>
<name>A0A6A5XW41_9PLEO</name>
<dbReference type="EMBL" id="ML978068">
    <property type="protein sequence ID" value="KAF2017156.1"/>
    <property type="molecule type" value="Genomic_DNA"/>
</dbReference>
<feature type="signal peptide" evidence="2">
    <location>
        <begin position="1"/>
        <end position="28"/>
    </location>
</feature>
<keyword evidence="2" id="KW-0732">Signal</keyword>
<accession>A0A6A5XW41</accession>
<evidence type="ECO:0000313" key="4">
    <source>
        <dbReference type="Proteomes" id="UP000799778"/>
    </source>
</evidence>
<protein>
    <recommendedName>
        <fullName evidence="5">Carbohydrate-binding module family 48 protein</fullName>
    </recommendedName>
</protein>
<evidence type="ECO:0000256" key="1">
    <source>
        <dbReference type="SAM" id="MobiDB-lite"/>
    </source>
</evidence>
<evidence type="ECO:0000256" key="2">
    <source>
        <dbReference type="SAM" id="SignalP"/>
    </source>
</evidence>
<dbReference type="AlphaFoldDB" id="A0A6A5XW41"/>
<dbReference type="GeneID" id="54288315"/>
<feature type="chain" id="PRO_5025524055" description="Carbohydrate-binding module family 48 protein" evidence="2">
    <location>
        <begin position="29"/>
        <end position="538"/>
    </location>
</feature>
<feature type="compositionally biased region" description="Pro residues" evidence="1">
    <location>
        <begin position="128"/>
        <end position="148"/>
    </location>
</feature>
<gene>
    <name evidence="3" type="ORF">BU24DRAFT_448894</name>
</gene>
<dbReference type="PRINTS" id="PR01217">
    <property type="entry name" value="PRICHEXTENSN"/>
</dbReference>
<feature type="compositionally biased region" description="Low complexity" evidence="1">
    <location>
        <begin position="116"/>
        <end position="127"/>
    </location>
</feature>
<proteinExistence type="predicted"/>
<organism evidence="3 4">
    <name type="scientific">Aaosphaeria arxii CBS 175.79</name>
    <dbReference type="NCBI Taxonomy" id="1450172"/>
    <lineage>
        <taxon>Eukaryota</taxon>
        <taxon>Fungi</taxon>
        <taxon>Dikarya</taxon>
        <taxon>Ascomycota</taxon>
        <taxon>Pezizomycotina</taxon>
        <taxon>Dothideomycetes</taxon>
        <taxon>Pleosporomycetidae</taxon>
        <taxon>Pleosporales</taxon>
        <taxon>Pleosporales incertae sedis</taxon>
        <taxon>Aaosphaeria</taxon>
    </lineage>
</organism>
<feature type="region of interest" description="Disordered" evidence="1">
    <location>
        <begin position="187"/>
        <end position="208"/>
    </location>
</feature>
<evidence type="ECO:0008006" key="5">
    <source>
        <dbReference type="Google" id="ProtNLM"/>
    </source>
</evidence>
<dbReference type="RefSeq" id="XP_033385495.1">
    <property type="nucleotide sequence ID" value="XM_033530918.1"/>
</dbReference>
<dbReference type="OrthoDB" id="3642826at2759"/>
<feature type="compositionally biased region" description="Pro residues" evidence="1">
    <location>
        <begin position="56"/>
        <end position="115"/>
    </location>
</feature>
<feature type="region of interest" description="Disordered" evidence="1">
    <location>
        <begin position="43"/>
        <end position="156"/>
    </location>
</feature>